<dbReference type="Proteomes" id="UP000245124">
    <property type="component" value="Unassembled WGS sequence"/>
</dbReference>
<dbReference type="GO" id="GO:0008967">
    <property type="term" value="F:phosphoglycolate phosphatase activity"/>
    <property type="evidence" value="ECO:0007669"/>
    <property type="project" value="TreeGrafter"/>
</dbReference>
<dbReference type="EMBL" id="BDUD01000001">
    <property type="protein sequence ID" value="GBG17283.1"/>
    <property type="molecule type" value="Genomic_DNA"/>
</dbReference>
<dbReference type="PANTHER" id="PTHR43434">
    <property type="entry name" value="PHOSPHOGLYCOLATE PHOSPHATASE"/>
    <property type="match status" value="1"/>
</dbReference>
<keyword evidence="2" id="KW-1185">Reference proteome</keyword>
<organism evidence="1 2">
    <name type="scientific">Nostoc commune NIES-4072</name>
    <dbReference type="NCBI Taxonomy" id="2005467"/>
    <lineage>
        <taxon>Bacteria</taxon>
        <taxon>Bacillati</taxon>
        <taxon>Cyanobacteriota</taxon>
        <taxon>Cyanophyceae</taxon>
        <taxon>Nostocales</taxon>
        <taxon>Nostocaceae</taxon>
        <taxon>Nostoc</taxon>
    </lineage>
</organism>
<dbReference type="InterPro" id="IPR036412">
    <property type="entry name" value="HAD-like_sf"/>
</dbReference>
<dbReference type="InterPro" id="IPR050155">
    <property type="entry name" value="HAD-like_hydrolase_sf"/>
</dbReference>
<dbReference type="InterPro" id="IPR023214">
    <property type="entry name" value="HAD_sf"/>
</dbReference>
<reference evidence="1 2" key="1">
    <citation type="submission" date="2017-06" db="EMBL/GenBank/DDBJ databases">
        <title>Genome sequencing of cyanobaciteial culture collection at National Institute for Environmental Studies (NIES).</title>
        <authorList>
            <person name="Hirose Y."/>
            <person name="Shimura Y."/>
            <person name="Fujisawa T."/>
            <person name="Nakamura Y."/>
            <person name="Kawachi M."/>
        </authorList>
    </citation>
    <scope>NUCLEOTIDE SEQUENCE [LARGE SCALE GENOMIC DNA]</scope>
    <source>
        <strain evidence="1 2">NIES-4072</strain>
    </source>
</reference>
<protein>
    <recommendedName>
        <fullName evidence="3">Haloacid dehalogenase</fullName>
    </recommendedName>
</protein>
<sequence length="261" mass="30115">MVASSPTILALDFDGVICDGLIEYFEVAWRTYCEIWSFANDTPPDDLALRFYRLRPVIETGWEMPVLIKALVDGILDDKILHEWASIAPKLLLNDKLQAKEIGAKLDKQRDEWITTDLDGWLSLHRFYPSVIEKIKLTIDSGVDLYIVTTKEGRFVQQLLQQEGVNLPAKSIIGKEVKRPKYEILRNLKQEAENKAISLWFVEDRLKTLQLVQQQADLKEVKLFLADWGYNTQAEREAAQNDPRIHLLSLSHFSKDFSAWL</sequence>
<dbReference type="RefSeq" id="WP_109007511.1">
    <property type="nucleotide sequence ID" value="NZ_BDUD01000001.1"/>
</dbReference>
<comment type="caution">
    <text evidence="1">The sequence shown here is derived from an EMBL/GenBank/DDBJ whole genome shotgun (WGS) entry which is preliminary data.</text>
</comment>
<dbReference type="GO" id="GO:0006281">
    <property type="term" value="P:DNA repair"/>
    <property type="evidence" value="ECO:0007669"/>
    <property type="project" value="TreeGrafter"/>
</dbReference>
<accession>A0A2R5FM09</accession>
<gene>
    <name evidence="1" type="ORF">NIES4072_09320</name>
</gene>
<proteinExistence type="predicted"/>
<evidence type="ECO:0000313" key="2">
    <source>
        <dbReference type="Proteomes" id="UP000245124"/>
    </source>
</evidence>
<dbReference type="PANTHER" id="PTHR43434:SF21">
    <property type="entry name" value="SLL0295 PROTEIN"/>
    <property type="match status" value="1"/>
</dbReference>
<dbReference type="AlphaFoldDB" id="A0A2R5FM09"/>
<dbReference type="GO" id="GO:0005829">
    <property type="term" value="C:cytosol"/>
    <property type="evidence" value="ECO:0007669"/>
    <property type="project" value="TreeGrafter"/>
</dbReference>
<dbReference type="SUPFAM" id="SSF56784">
    <property type="entry name" value="HAD-like"/>
    <property type="match status" value="1"/>
</dbReference>
<dbReference type="OrthoDB" id="368044at2"/>
<evidence type="ECO:0000313" key="1">
    <source>
        <dbReference type="EMBL" id="GBG17283.1"/>
    </source>
</evidence>
<evidence type="ECO:0008006" key="3">
    <source>
        <dbReference type="Google" id="ProtNLM"/>
    </source>
</evidence>
<dbReference type="Gene3D" id="3.40.50.1000">
    <property type="entry name" value="HAD superfamily/HAD-like"/>
    <property type="match status" value="1"/>
</dbReference>
<name>A0A2R5FM09_NOSCO</name>